<dbReference type="Proteomes" id="UP000290189">
    <property type="component" value="Unassembled WGS sequence"/>
</dbReference>
<proteinExistence type="inferred from homology"/>
<dbReference type="Pfam" id="PF23387">
    <property type="entry name" value="TPR_IFT80_172"/>
    <property type="match status" value="1"/>
</dbReference>
<evidence type="ECO:0000256" key="2">
    <source>
        <dbReference type="ARBA" id="ARBA00022473"/>
    </source>
</evidence>
<organism evidence="10 11">
    <name type="scientific">Plasmodiophora brassicae</name>
    <name type="common">Clubroot disease agent</name>
    <dbReference type="NCBI Taxonomy" id="37360"/>
    <lineage>
        <taxon>Eukaryota</taxon>
        <taxon>Sar</taxon>
        <taxon>Rhizaria</taxon>
        <taxon>Endomyxa</taxon>
        <taxon>Phytomyxea</taxon>
        <taxon>Plasmodiophorida</taxon>
        <taxon>Plasmodiophoridae</taxon>
        <taxon>Plasmodiophora</taxon>
    </lineage>
</organism>
<evidence type="ECO:0000256" key="8">
    <source>
        <dbReference type="ARBA" id="ARBA00038130"/>
    </source>
</evidence>
<evidence type="ECO:0000256" key="5">
    <source>
        <dbReference type="ARBA" id="ARBA00022803"/>
    </source>
</evidence>
<dbReference type="InterPro" id="IPR056157">
    <property type="entry name" value="TPR_IFT80_172_dom"/>
</dbReference>
<evidence type="ECO:0000256" key="6">
    <source>
        <dbReference type="ARBA" id="ARBA00023069"/>
    </source>
</evidence>
<dbReference type="InterPro" id="IPR015943">
    <property type="entry name" value="WD40/YVTN_repeat-like_dom_sf"/>
</dbReference>
<dbReference type="PANTHER" id="PTHR15722:SF2">
    <property type="entry name" value="INTRAFLAGELLAR TRANSPORT PROTEIN 172 HOMOLOG"/>
    <property type="match status" value="1"/>
</dbReference>
<keyword evidence="5" id="KW-0802">TPR repeat</keyword>
<keyword evidence="7" id="KW-0966">Cell projection</keyword>
<reference evidence="10 11" key="1">
    <citation type="submission" date="2018-03" db="EMBL/GenBank/DDBJ databases">
        <authorList>
            <person name="Fogelqvist J."/>
        </authorList>
    </citation>
    <scope>NUCLEOTIDE SEQUENCE [LARGE SCALE GENOMIC DNA]</scope>
</reference>
<name>A0A3P3XYT2_PLABS</name>
<dbReference type="GO" id="GO:0030992">
    <property type="term" value="C:intraciliary transport particle B"/>
    <property type="evidence" value="ECO:0007669"/>
    <property type="project" value="TreeGrafter"/>
</dbReference>
<keyword evidence="3" id="KW-0853">WD repeat</keyword>
<dbReference type="PANTHER" id="PTHR15722">
    <property type="entry name" value="IFT140/172-RELATED"/>
    <property type="match status" value="1"/>
</dbReference>
<sequence length="1683" mass="182869">MPRRWRPVWYRSKIPSGSREAAEGVNTRKQGKAALAAASRCVRRHRAQMQLRYLKSIRDAAGDAPAEGDLPQRVVALSWAPNGSRLAAATSDRQILLFDDAGTQRDRFSLKPAGKTGAKDFLIRGIEFSPDSTKLAVAQTDNVVFVYNLGGTWDDRKTVCNKFPSKSPCTSLTWPSLRPDELVYGSAEGKLRVGLLRNNKSATLFDADSAVVAMAAGPDGHSFASAHADGNIYRYTFPTGSSPATKALVVRLAFAPYCLAWSTSALVAAGNADVVQFFSAQGDLLQRFKFEPGGDNLKEFTGAAFAPSGKGVVLGNYHQFVSFAWSEQQGRWERVPSPRMENLYTITAVQWKADGSRLVTASMTGAIDVFDSCLRRYTYRQTFEVTFTSLSSLIVRHLTKGALSITIASRATSPIVKVDIYHDRYVIARTRDTLIAGDMVTQATSEVRGLGVTGTASNAKTKFVFGSPGVVMVFSAGELSIVAFGNDNVIGSCRTEHASTHLVSLRIDKARGKYTTDVKRIAYLLDLQTIVILDLESGVTIATVNHDADIDWLEMNGRATKLLFRDRHRILHLFDVERQHRTTLSSFANYAQWVPDADVVVAQNRTNLLVWYNIDQTEQLTTIPIKGDVLQIERANGATTVTVDEGGGQRQRYPLDESLISFGAAVESGQYEQVVAALERVGEESPESESMWARVAALALSDGNLAVAERCYVALGDMSRARAVHSIARQSERLGASSPDVQAALALLSGNVLRAEAILVGAGRIEDAIDMYIRLHKWENALAIAEARGYTGLDALRKRYFEVLVASGQEVKAGDLLERQGDHVGAIHLYIKGGGAAHAAALVVQHGLTSDTTLMEQIVSGLISGGLLEKAGDFMQDLGMLERALAAYQDGHAYGRAIDLCRRAFPARVVQVEEMWGDHLATLGHWDAASNHFIEAARYVKAINAAIEARQYGKAAQILGNIDADQARPFFKRIADQLVQAGRFRDAERQYVQGGMPLTAVQMWLSQGALDDAHRVAVGSLSDAEIRSAYTAQARALMASGDLSSAERLFVSMGDPMQAADMYRQAGRQDDLLRVIQRHRPDLLQETHARLAQDAVQSANYATAEAHLVKCGQWKAAVDMYRERASWDDAMRVAKQHGGQAAYEVVACAYASRLAPDASIAFLVSRGLVDRAVDAALERHDFAEAFRIGAAAAPGKLSDVHLQLAMSLEDDGRFDQAETEFVAAGKPREAIDMWMHQQEWARALQVAQAHDAGAVNDVHVAHGAAREQRQERPAAEALYVAGGRVDLAVTMYRNARMWDEAVRCAKASGRPDLVADLPATRPQGVPVPATPVAVVVQPVLIPSAVVQAPDAVAATHPVPASADAQLEALAARGDWPQVYQLATGANIAKYAMVHVQKLVRASAWQDAVQVLLEHGIPPGVEHAPLYKHLARQVIQGAMTPASGSDAGAGTLRAFLEQVVLPGAALAPGSPDHAEITRLAFIAHLLAVRAKADAMGLKRVVAKIAVALLRYVGEVPVDKAFYEAGKACEAADWSNMAFVFYNRFVDICDLVDDPDHGDVDNADFLETDIPAPNQIAMPTDLSYTTDARERIRDWVLETAMSNTNSQALTQRTCESCGTRTYTATLECHGCHRRLPPCIVTGYPVLDSSKVECGACHKLANRDDWNRFVTKAKACPWCGSDAKPF</sequence>
<comment type="similarity">
    <text evidence="8">Belongs to the IFT172 family.</text>
</comment>
<geneLocation type="mitochondrion" evidence="10"/>
<dbReference type="Gene3D" id="1.25.40.470">
    <property type="match status" value="2"/>
</dbReference>
<evidence type="ECO:0000313" key="10">
    <source>
        <dbReference type="EMBL" id="SPQ93088.1"/>
    </source>
</evidence>
<dbReference type="SUPFAM" id="SSF82171">
    <property type="entry name" value="DPP6 N-terminal domain-like"/>
    <property type="match status" value="1"/>
</dbReference>
<feature type="domain" description="IFT80/172/WDR35 TPR" evidence="9">
    <location>
        <begin position="691"/>
        <end position="802"/>
    </location>
</feature>
<dbReference type="Gene3D" id="2.130.10.10">
    <property type="entry name" value="YVTN repeat-like/Quinoprotein amine dehydrogenase"/>
    <property type="match status" value="2"/>
</dbReference>
<evidence type="ECO:0000256" key="1">
    <source>
        <dbReference type="ARBA" id="ARBA00004138"/>
    </source>
</evidence>
<gene>
    <name evidence="10" type="ORF">PLBR_LOCUS303</name>
</gene>
<evidence type="ECO:0000256" key="3">
    <source>
        <dbReference type="ARBA" id="ARBA00022574"/>
    </source>
</evidence>
<accession>A0A3P3XYT2</accession>
<keyword evidence="6" id="KW-0969">Cilium</keyword>
<evidence type="ECO:0000256" key="7">
    <source>
        <dbReference type="ARBA" id="ARBA00023273"/>
    </source>
</evidence>
<keyword evidence="4" id="KW-0677">Repeat</keyword>
<protein>
    <recommendedName>
        <fullName evidence="9">IFT80/172/WDR35 TPR domain-containing protein</fullName>
    </recommendedName>
</protein>
<dbReference type="GO" id="GO:0036064">
    <property type="term" value="C:ciliary basal body"/>
    <property type="evidence" value="ECO:0007669"/>
    <property type="project" value="TreeGrafter"/>
</dbReference>
<dbReference type="GO" id="GO:0005930">
    <property type="term" value="C:axoneme"/>
    <property type="evidence" value="ECO:0007669"/>
    <property type="project" value="TreeGrafter"/>
</dbReference>
<dbReference type="InterPro" id="IPR036322">
    <property type="entry name" value="WD40_repeat_dom_sf"/>
</dbReference>
<dbReference type="InterPro" id="IPR001680">
    <property type="entry name" value="WD40_rpt"/>
</dbReference>
<dbReference type="SUPFAM" id="SSF50978">
    <property type="entry name" value="WD40 repeat-like"/>
    <property type="match status" value="1"/>
</dbReference>
<dbReference type="EMBL" id="OVEO01000001">
    <property type="protein sequence ID" value="SPQ93088.1"/>
    <property type="molecule type" value="Genomic_DNA"/>
</dbReference>
<evidence type="ECO:0000256" key="4">
    <source>
        <dbReference type="ARBA" id="ARBA00022737"/>
    </source>
</evidence>
<dbReference type="SMART" id="SM00320">
    <property type="entry name" value="WD40"/>
    <property type="match status" value="4"/>
</dbReference>
<keyword evidence="2" id="KW-0217">Developmental protein</keyword>
<evidence type="ECO:0000259" key="9">
    <source>
        <dbReference type="Pfam" id="PF23387"/>
    </source>
</evidence>
<comment type="subcellular location">
    <subcellularLocation>
        <location evidence="1">Cell projection</location>
        <location evidence="1">Cilium</location>
    </subcellularLocation>
</comment>
<evidence type="ECO:0000313" key="11">
    <source>
        <dbReference type="Proteomes" id="UP000290189"/>
    </source>
</evidence>
<keyword evidence="10" id="KW-0496">Mitochondrion</keyword>
<dbReference type="GO" id="GO:0042073">
    <property type="term" value="P:intraciliary transport"/>
    <property type="evidence" value="ECO:0007669"/>
    <property type="project" value="TreeGrafter"/>
</dbReference>